<dbReference type="CDD" id="cd03241">
    <property type="entry name" value="ABC_RecN"/>
    <property type="match status" value="2"/>
</dbReference>
<keyword evidence="13" id="KW-1185">Reference proteome</keyword>
<dbReference type="InterPro" id="IPR004604">
    <property type="entry name" value="DNA_recomb/repair_RecN"/>
</dbReference>
<dbReference type="GO" id="GO:0009432">
    <property type="term" value="P:SOS response"/>
    <property type="evidence" value="ECO:0007669"/>
    <property type="project" value="TreeGrafter"/>
</dbReference>
<feature type="coiled-coil region" evidence="10">
    <location>
        <begin position="367"/>
        <end position="394"/>
    </location>
</feature>
<evidence type="ECO:0000256" key="8">
    <source>
        <dbReference type="ARBA" id="ARBA00033408"/>
    </source>
</evidence>
<dbReference type="PANTHER" id="PTHR11059">
    <property type="entry name" value="DNA REPAIR PROTEIN RECN"/>
    <property type="match status" value="1"/>
</dbReference>
<evidence type="ECO:0000313" key="13">
    <source>
        <dbReference type="Proteomes" id="UP000198850"/>
    </source>
</evidence>
<dbReference type="GO" id="GO:0006281">
    <property type="term" value="P:DNA repair"/>
    <property type="evidence" value="ECO:0007669"/>
    <property type="project" value="UniProtKB-KW"/>
</dbReference>
<keyword evidence="10" id="KW-0175">Coiled coil</keyword>
<evidence type="ECO:0000256" key="9">
    <source>
        <dbReference type="PIRNR" id="PIRNR003128"/>
    </source>
</evidence>
<evidence type="ECO:0000256" key="5">
    <source>
        <dbReference type="ARBA" id="ARBA00022763"/>
    </source>
</evidence>
<sequence length="585" mass="65481">MVQISMHKMQSSFFVDKEINIHWLSFYNLAKNMLQKLSIRNYALIDSVDLELDKGLNIITGETGAGKSIMLGALSLILGQRAETKYFFNQDKKCVIEGQFNLSGTALQAYFEELDLDFQQESILRREISIDGKSRAFINDTPVTLAVMKQVGEKLIDIHSQHATSEVNDPGFQLSVVDTLSDHLPLLTDYRQKFKAYKKHLQHLINLQTSADEARSKQDYEQFLFNELENANLSADEQAALEMELEALNHAESIKRGLVNGHTLLDGEETAAIPILKEVINQIQGIEKFNPAYVALNERLRSVLIEIRDIAEETSVFEENIVFNPARIEEINTRLDTVYTLQQKHRVNSIEELLAIQIELSDNLNTLLNSDEEIERLIREINTLKIDLEKIADVLSKNRSKAISIAQKQVGEILVQVGMPNAKIKIEQTVVENLNKDGKDMITLLFSANAGQAPAPVGKVASGGELSRLMLAIKSIISKHTALPTLIFDEIDTGISGETALRVGDVIGELEQNMQVICITHLPQIAAKGEAHYFVHKKEDADRTTTGIRRLNTQERIQAIAEMLSGKNPGESALKNAQDLLSFKN</sequence>
<evidence type="ECO:0000259" key="11">
    <source>
        <dbReference type="Pfam" id="PF02463"/>
    </source>
</evidence>
<comment type="function">
    <text evidence="1 9">May be involved in recombinational repair of damaged DNA.</text>
</comment>
<feature type="domain" description="RecF/RecN/SMC N-terminal" evidence="11">
    <location>
        <begin position="34"/>
        <end position="540"/>
    </location>
</feature>
<dbReference type="GO" id="GO:0005524">
    <property type="term" value="F:ATP binding"/>
    <property type="evidence" value="ECO:0007669"/>
    <property type="project" value="UniProtKB-KW"/>
</dbReference>
<keyword evidence="6" id="KW-0067">ATP-binding</keyword>
<proteinExistence type="inferred from homology"/>
<reference evidence="12 13" key="1">
    <citation type="submission" date="2016-10" db="EMBL/GenBank/DDBJ databases">
        <authorList>
            <person name="de Groot N.N."/>
        </authorList>
    </citation>
    <scope>NUCLEOTIDE SEQUENCE [LARGE SCALE GENOMIC DNA]</scope>
    <source>
        <strain evidence="12 13">DSM 19033</strain>
    </source>
</reference>
<keyword evidence="5 9" id="KW-0227">DNA damage</keyword>
<accession>A0A1H4GV49</accession>
<dbReference type="EMBL" id="FNRA01000011">
    <property type="protein sequence ID" value="SEB13434.1"/>
    <property type="molecule type" value="Genomic_DNA"/>
</dbReference>
<evidence type="ECO:0000313" key="12">
    <source>
        <dbReference type="EMBL" id="SEB13434.1"/>
    </source>
</evidence>
<gene>
    <name evidence="12" type="ORF">SAMN05443550_111177</name>
</gene>
<evidence type="ECO:0000256" key="3">
    <source>
        <dbReference type="ARBA" id="ARBA00021315"/>
    </source>
</evidence>
<evidence type="ECO:0000256" key="1">
    <source>
        <dbReference type="ARBA" id="ARBA00003618"/>
    </source>
</evidence>
<dbReference type="Proteomes" id="UP000198850">
    <property type="component" value="Unassembled WGS sequence"/>
</dbReference>
<evidence type="ECO:0000256" key="6">
    <source>
        <dbReference type="ARBA" id="ARBA00022840"/>
    </source>
</evidence>
<organism evidence="12 13">
    <name type="scientific">Pedobacter hartonius</name>
    <dbReference type="NCBI Taxonomy" id="425514"/>
    <lineage>
        <taxon>Bacteria</taxon>
        <taxon>Pseudomonadati</taxon>
        <taxon>Bacteroidota</taxon>
        <taxon>Sphingobacteriia</taxon>
        <taxon>Sphingobacteriales</taxon>
        <taxon>Sphingobacteriaceae</taxon>
        <taxon>Pedobacter</taxon>
    </lineage>
</organism>
<evidence type="ECO:0000256" key="7">
    <source>
        <dbReference type="ARBA" id="ARBA00023204"/>
    </source>
</evidence>
<keyword evidence="4" id="KW-0547">Nucleotide-binding</keyword>
<comment type="similarity">
    <text evidence="2 9">Belongs to the RecN family.</text>
</comment>
<dbReference type="NCBIfam" id="TIGR00634">
    <property type="entry name" value="recN"/>
    <property type="match status" value="1"/>
</dbReference>
<dbReference type="PANTHER" id="PTHR11059:SF0">
    <property type="entry name" value="DNA REPAIR PROTEIN RECN"/>
    <property type="match status" value="1"/>
</dbReference>
<dbReference type="SUPFAM" id="SSF52540">
    <property type="entry name" value="P-loop containing nucleoside triphosphate hydrolases"/>
    <property type="match status" value="1"/>
</dbReference>
<protein>
    <recommendedName>
        <fullName evidence="3 9">DNA repair protein RecN</fullName>
    </recommendedName>
    <alternativeName>
        <fullName evidence="8 9">Recombination protein N</fullName>
    </alternativeName>
</protein>
<dbReference type="AlphaFoldDB" id="A0A1H4GV49"/>
<dbReference type="GO" id="GO:0043590">
    <property type="term" value="C:bacterial nucleoid"/>
    <property type="evidence" value="ECO:0007669"/>
    <property type="project" value="TreeGrafter"/>
</dbReference>
<dbReference type="InterPro" id="IPR027417">
    <property type="entry name" value="P-loop_NTPase"/>
</dbReference>
<dbReference type="PIRSF" id="PIRSF003128">
    <property type="entry name" value="RecN"/>
    <property type="match status" value="1"/>
</dbReference>
<dbReference type="Gene3D" id="3.40.50.300">
    <property type="entry name" value="P-loop containing nucleotide triphosphate hydrolases"/>
    <property type="match status" value="2"/>
</dbReference>
<name>A0A1H4GV49_9SPHI</name>
<dbReference type="STRING" id="425514.SAMN05443550_111177"/>
<keyword evidence="7 9" id="KW-0234">DNA repair</keyword>
<dbReference type="Pfam" id="PF02463">
    <property type="entry name" value="SMC_N"/>
    <property type="match status" value="1"/>
</dbReference>
<dbReference type="InterPro" id="IPR003395">
    <property type="entry name" value="RecF/RecN/SMC_N"/>
</dbReference>
<evidence type="ECO:0000256" key="2">
    <source>
        <dbReference type="ARBA" id="ARBA00009441"/>
    </source>
</evidence>
<evidence type="ECO:0000256" key="4">
    <source>
        <dbReference type="ARBA" id="ARBA00022741"/>
    </source>
</evidence>
<evidence type="ECO:0000256" key="10">
    <source>
        <dbReference type="SAM" id="Coils"/>
    </source>
</evidence>
<dbReference type="GO" id="GO:0006310">
    <property type="term" value="P:DNA recombination"/>
    <property type="evidence" value="ECO:0007669"/>
    <property type="project" value="InterPro"/>
</dbReference>